<evidence type="ECO:0000313" key="3">
    <source>
        <dbReference type="Proteomes" id="UP000323225"/>
    </source>
</evidence>
<reference evidence="2 3" key="1">
    <citation type="submission" date="2019-09" db="EMBL/GenBank/DDBJ databases">
        <authorList>
            <person name="Kritzky A."/>
            <person name="Schelkanova E.Y."/>
            <person name="Alkhova Z.V."/>
            <person name="Smirnova N.I."/>
        </authorList>
    </citation>
    <scope>NUCLEOTIDE SEQUENCE [LARGE SCALE GENOMIC DNA]</scope>
    <source>
        <strain evidence="2 3">M1526</strain>
    </source>
</reference>
<dbReference type="Proteomes" id="UP000323225">
    <property type="component" value="Unassembled WGS sequence"/>
</dbReference>
<protein>
    <submittedName>
        <fullName evidence="2">Uncharacterized protein</fullName>
    </submittedName>
</protein>
<keyword evidence="1" id="KW-0812">Transmembrane</keyword>
<evidence type="ECO:0000256" key="1">
    <source>
        <dbReference type="SAM" id="Phobius"/>
    </source>
</evidence>
<feature type="transmembrane region" description="Helical" evidence="1">
    <location>
        <begin position="102"/>
        <end position="119"/>
    </location>
</feature>
<sequence length="128" mass="14869">MKYIVMLTIFGLLFYFKEEIVLAIRILLGLEKDNDVIEDKPIEDYTLGEVCALTWRKIKHFFSHRSTVSINNTVLKVRSAALIILPVSMILCYMLVEQGDVLFSYTMIHILILYFCTEIKKGDDNKTQ</sequence>
<keyword evidence="1" id="KW-0472">Membrane</keyword>
<proteinExistence type="predicted"/>
<accession>A0A5B1C3L6</accession>
<comment type="caution">
    <text evidence="2">The sequence shown here is derived from an EMBL/GenBank/DDBJ whole genome shotgun (WGS) entry which is preliminary data.</text>
</comment>
<organism evidence="2 3">
    <name type="scientific">Vibrio cholerae</name>
    <dbReference type="NCBI Taxonomy" id="666"/>
    <lineage>
        <taxon>Bacteria</taxon>
        <taxon>Pseudomonadati</taxon>
        <taxon>Pseudomonadota</taxon>
        <taxon>Gammaproteobacteria</taxon>
        <taxon>Vibrionales</taxon>
        <taxon>Vibrionaceae</taxon>
        <taxon>Vibrio</taxon>
    </lineage>
</organism>
<keyword evidence="1" id="KW-1133">Transmembrane helix</keyword>
<name>A0A5B1C3L6_VIBCL</name>
<dbReference type="AlphaFoldDB" id="A0A5B1C3L6"/>
<gene>
    <name evidence="2" type="ORF">F0M16_08445</name>
</gene>
<dbReference type="EMBL" id="VUAA01000007">
    <property type="protein sequence ID" value="KAA1255236.1"/>
    <property type="molecule type" value="Genomic_DNA"/>
</dbReference>
<evidence type="ECO:0000313" key="2">
    <source>
        <dbReference type="EMBL" id="KAA1255236.1"/>
    </source>
</evidence>
<feature type="transmembrane region" description="Helical" evidence="1">
    <location>
        <begin position="79"/>
        <end position="96"/>
    </location>
</feature>